<evidence type="ECO:0000313" key="1">
    <source>
        <dbReference type="EMBL" id="KAK2582473.1"/>
    </source>
</evidence>
<organism evidence="1 2">
    <name type="scientific">Odynerus spinipes</name>
    <dbReference type="NCBI Taxonomy" id="1348599"/>
    <lineage>
        <taxon>Eukaryota</taxon>
        <taxon>Metazoa</taxon>
        <taxon>Ecdysozoa</taxon>
        <taxon>Arthropoda</taxon>
        <taxon>Hexapoda</taxon>
        <taxon>Insecta</taxon>
        <taxon>Pterygota</taxon>
        <taxon>Neoptera</taxon>
        <taxon>Endopterygota</taxon>
        <taxon>Hymenoptera</taxon>
        <taxon>Apocrita</taxon>
        <taxon>Aculeata</taxon>
        <taxon>Vespoidea</taxon>
        <taxon>Vespidae</taxon>
        <taxon>Eumeninae</taxon>
        <taxon>Odynerus</taxon>
    </lineage>
</organism>
<sequence>MLKHVNDLLGVGAKPSRRSRNSEESSFVWQEYEFGTGAGNREEVVITNISINEEPKLPSAEFNWVFLSNNGTNYLACAKESTFMLYTSNTDDVVTESNFTEFKIDGQVVTFALINVEARKLHEENDIVAILCVEKGGANTLQWYRILGENLDLFWVWAIQEPIKDIKFLRYGDQNKLLLLGNKENYVDGQKSPVNIYGFSLDFLKKDYDFWLCQRILVPITFDMQICKIYEHALLALRGTNDVLLYEHVGRDYIHGQFEPSQTIKSNDLKNFICFESGYMQYLATSGPESALFNFFDNEFQYSSETEDFFNDFPEVAWVKDVRIETYRDESLLLVQLKNSTVFALAWEGEKFTKISLPNRLLDNFDLSKITSIPRYGFVSGNKFVRIETKLKELPRPIEDKVAGIIKTKAILEDILRKQESVIDQIDKRIDFIDRINHTDAGSLNISKIITTNLTTENTVYNSVSLGSNNLTYEDILTDISSIEESSNDLQQKYNKLESDLQKAFNFSTTDVDLIDFDISGNLNIKGNLYVEHFSADSINDLSMTDILENYVTRNDNTVINGQKSFSEVDAKNWIVRSINGIPMEKIIFGSSNVDHSNVNFSDIDNIVIDGDLTFSTINNISWDRLVWKNKLAFIPGKTVVDGEIKVNHAKVKNLNNLRYPHDYVLTESPIGVRVDGVKSFDRLIVEKLSGVQTINNISINEFITVDDDHILNNEITFHNITVLGSLKINGDVTGFDRTQLVEEPMINETSTISSDVIFLNLTVLGNVYLEDSIDNKNWSNFDDILSKNDSNVRIIGTKSFLGNVHIGSPFDLTSNVINGHDLGDFVTLDTDQVFSNLKEISADATFDNVTFGFTKKLEDFLKNNFAENSSCLDKTIIFEDTLLVDDLSFDTINNISSDLFLKKLNHAFKNVSFNNLTVDKLNVQEIIPEFINNIKYSEFVENAVTLSTLQNLTGNYTFDRIDTKMLQTEQLNGMLIEEWNDLIDHLHRFYHAIFNGNVTIDSVTVKGNIITPSINGILLEKMYNFKTMGNVIYQNDLYVEDLTVLGFVNDFNLTEVVENAVLKTDTDILVTGYKEFENVNCEFLDIELLNGHKLETLLDPYRDQNLTGSIIVNGTVNVLGTFDATGKINNISFRNLMNRVKKVDDDTFELNDNVQFTNDVEVIDLKTNGTIDGINFNEFAKSLVFKNEDNVTLIEPIIFLGLVTFEDSVIIEETLNGVNLKEFYKNAIFIDKPFTINSSTIFEEDIVVKKGLEITKNLEVTTIGDVDIGNLIDRIIYVDRPFYIDSPITFTNVTFDSGMQISHWNDVDMSLLIPLHTDQMISTRLIKASDITVGNIDIQGKVNDHELNTIYSDTFMKIGNQNITGGITFPGKVRMRRDFNPRLINGVSPKQIILVNSNDTITGNFEFKTPVILNGSLRILGRLNGIDPVSWEAVAVTTVSPLKQIVSGKWTVHGNVYLKKAVTGDGLLNGINSTALANMFGKNRMTIEAALTESEMNHATLCENTRNLQYYAENQIYKFDSFGYLQVLDSYQRILSVHHFELDDLDFLLISYDTCHVNVLQFTGTKFKLIASIANFGYVERWITLNHENVLYFVAIGERACKRSSINLWKLEDDEFVHVHGFDDVRDVKKLNNDTILLLFENHLEYLNIDQINNKSLGLNLYDVVKDQNLRFVPNTDRILLANRHSIYEYDKQFVNFTSSVKCIASNEIVGFKVGIFEREEFLHYDENTSKDYIFISDNNVVRRKILQTIRTHNPASFSIINFEGLVETLLIFVENNRSLQVYEYKGIEGFVHRDTIKMKAEKVFKLKIRKYSNMAKRHCLAVIQDNRLTILEAKMYGEKLDMPKLSCTAS</sequence>
<evidence type="ECO:0000313" key="2">
    <source>
        <dbReference type="Proteomes" id="UP001258017"/>
    </source>
</evidence>
<protein>
    <submittedName>
        <fullName evidence="1">Uncharacterized protein</fullName>
    </submittedName>
</protein>
<proteinExistence type="predicted"/>
<comment type="caution">
    <text evidence="1">The sequence shown here is derived from an EMBL/GenBank/DDBJ whole genome shotgun (WGS) entry which is preliminary data.</text>
</comment>
<dbReference type="EMBL" id="JAIFRP010000031">
    <property type="protein sequence ID" value="KAK2582473.1"/>
    <property type="molecule type" value="Genomic_DNA"/>
</dbReference>
<reference evidence="1" key="2">
    <citation type="journal article" date="2023" name="Commun. Biol.">
        <title>Intrasexual cuticular hydrocarbon dimorphism in a wasp sheds light on hydrocarbon biosynthesis genes in Hymenoptera.</title>
        <authorList>
            <person name="Moris V.C."/>
            <person name="Podsiadlowski L."/>
            <person name="Martin S."/>
            <person name="Oeyen J.P."/>
            <person name="Donath A."/>
            <person name="Petersen M."/>
            <person name="Wilbrandt J."/>
            <person name="Misof B."/>
            <person name="Liedtke D."/>
            <person name="Thamm M."/>
            <person name="Scheiner R."/>
            <person name="Schmitt T."/>
            <person name="Niehuis O."/>
        </authorList>
    </citation>
    <scope>NUCLEOTIDE SEQUENCE</scope>
    <source>
        <strain evidence="1">GBR_01_08_01A</strain>
    </source>
</reference>
<gene>
    <name evidence="1" type="ORF">KPH14_004779</name>
</gene>
<dbReference type="Proteomes" id="UP001258017">
    <property type="component" value="Unassembled WGS sequence"/>
</dbReference>
<reference evidence="1" key="1">
    <citation type="submission" date="2021-08" db="EMBL/GenBank/DDBJ databases">
        <authorList>
            <person name="Misof B."/>
            <person name="Oliver O."/>
            <person name="Podsiadlowski L."/>
            <person name="Donath A."/>
            <person name="Peters R."/>
            <person name="Mayer C."/>
            <person name="Rust J."/>
            <person name="Gunkel S."/>
            <person name="Lesny P."/>
            <person name="Martin S."/>
            <person name="Oeyen J.P."/>
            <person name="Petersen M."/>
            <person name="Panagiotis P."/>
            <person name="Wilbrandt J."/>
            <person name="Tanja T."/>
        </authorList>
    </citation>
    <scope>NUCLEOTIDE SEQUENCE</scope>
    <source>
        <strain evidence="1">GBR_01_08_01A</strain>
        <tissue evidence="1">Thorax + abdomen</tissue>
    </source>
</reference>
<accession>A0AAD9RNJ9</accession>
<name>A0AAD9RNJ9_9HYME</name>
<keyword evidence="2" id="KW-1185">Reference proteome</keyword>